<keyword evidence="3 8" id="KW-0812">Transmembrane</keyword>
<keyword evidence="7 8" id="KW-0472">Membrane</keyword>
<dbReference type="PANTHER" id="PTHR43394">
    <property type="entry name" value="ATP-DEPENDENT PERMEASE MDL1, MITOCHONDRIAL"/>
    <property type="match status" value="1"/>
</dbReference>
<evidence type="ECO:0000259" key="10">
    <source>
        <dbReference type="PROSITE" id="PS50929"/>
    </source>
</evidence>
<dbReference type="GO" id="GO:0005524">
    <property type="term" value="F:ATP binding"/>
    <property type="evidence" value="ECO:0007669"/>
    <property type="project" value="UniProtKB-KW"/>
</dbReference>
<organism evidence="11 12">
    <name type="scientific">Mesorhizobium captivum</name>
    <dbReference type="NCBI Taxonomy" id="3072319"/>
    <lineage>
        <taxon>Bacteria</taxon>
        <taxon>Pseudomonadati</taxon>
        <taxon>Pseudomonadota</taxon>
        <taxon>Alphaproteobacteria</taxon>
        <taxon>Hyphomicrobiales</taxon>
        <taxon>Phyllobacteriaceae</taxon>
        <taxon>Mesorhizobium</taxon>
    </lineage>
</organism>
<dbReference type="PROSITE" id="PS00211">
    <property type="entry name" value="ABC_TRANSPORTER_1"/>
    <property type="match status" value="1"/>
</dbReference>
<dbReference type="PROSITE" id="PS50929">
    <property type="entry name" value="ABC_TM1F"/>
    <property type="match status" value="1"/>
</dbReference>
<proteinExistence type="inferred from homology"/>
<dbReference type="PROSITE" id="PS50893">
    <property type="entry name" value="ABC_TRANSPORTER_2"/>
    <property type="match status" value="1"/>
</dbReference>
<feature type="transmembrane region" description="Helical" evidence="8">
    <location>
        <begin position="252"/>
        <end position="274"/>
    </location>
</feature>
<reference evidence="11 12" key="1">
    <citation type="submission" date="2023-08" db="EMBL/GenBank/DDBJ databases">
        <title>Implementing the SeqCode for naming new Mesorhizobium species isolated from Vachellia karroo root nodules.</title>
        <authorList>
            <person name="Van Lill M."/>
        </authorList>
    </citation>
    <scope>NUCLEOTIDE SEQUENCE [LARGE SCALE GENOMIC DNA]</scope>
    <source>
        <strain evidence="11 12">VK22B</strain>
    </source>
</reference>
<evidence type="ECO:0000313" key="11">
    <source>
        <dbReference type="EMBL" id="MDX8495309.1"/>
    </source>
</evidence>
<dbReference type="InterPro" id="IPR039421">
    <property type="entry name" value="Type_1_exporter"/>
</dbReference>
<sequence>MNQSRQTVAFIAPISEILRAYWASDRWTLMVVAAVVFLSSASSVAAPYLFSRLVDSLPHVGAVSALIWGFVTYAVLLGVSSALQHMVQYLSFMSAENLGFITSTRFFERLLKKTALFFIENNPAEIQAAGEKGRDALTILVQLALIVFIPGVTQILLSLITLGALIKIEVVAIVIAYGAGSIALTILANRRTRALLDAAVAAGQENARFVGNAMNAMETLRYFSSHGWLSGRFNTKAKEVRDNWRAYALRRVAYVAILGLGLTIQFAVTFLLLLPRYATGELTIGGIVLFNTLLLQLNMPFEMIAHAIDDVARSRASLAPLAAMWDAPEERQGAHAPTFVPSEGRMDFEDVAYAYDNARGVNSVNFTAQRGGITFIVGETGSGKSTVFKLALKSIEPNSGQIRVDGVNLACIERADWYSAVAVVPQDVVLLNESLADNILLGRPRDETRLRSAIEKAAILSFIEALPDGLETKVGERGLKLSGGERQRVAIARALYGNPAILFLDEASSALDEATERDIMEHIRMLSTAVTVLAITHRRTVIADTDTVIELDRKTTDPQANSKTQRKTFVP</sequence>
<evidence type="ECO:0000256" key="6">
    <source>
        <dbReference type="ARBA" id="ARBA00022989"/>
    </source>
</evidence>
<keyword evidence="6 8" id="KW-1133">Transmembrane helix</keyword>
<keyword evidence="4" id="KW-0547">Nucleotide-binding</keyword>
<dbReference type="InterPro" id="IPR003593">
    <property type="entry name" value="AAA+_ATPase"/>
</dbReference>
<keyword evidence="12" id="KW-1185">Reference proteome</keyword>
<dbReference type="SUPFAM" id="SSF52540">
    <property type="entry name" value="P-loop containing nucleoside triphosphate hydrolases"/>
    <property type="match status" value="1"/>
</dbReference>
<dbReference type="Pfam" id="PF00664">
    <property type="entry name" value="ABC_membrane"/>
    <property type="match status" value="1"/>
</dbReference>
<dbReference type="InterPro" id="IPR017871">
    <property type="entry name" value="ABC_transporter-like_CS"/>
</dbReference>
<protein>
    <submittedName>
        <fullName evidence="11">ABC transporter ATP-binding protein</fullName>
    </submittedName>
</protein>
<evidence type="ECO:0000256" key="3">
    <source>
        <dbReference type="ARBA" id="ARBA00022692"/>
    </source>
</evidence>
<feature type="transmembrane region" description="Helical" evidence="8">
    <location>
        <begin position="27"/>
        <end position="50"/>
    </location>
</feature>
<name>A0ABU4ZBD3_9HYPH</name>
<feature type="domain" description="ABC transmembrane type-1" evidence="10">
    <location>
        <begin position="31"/>
        <end position="313"/>
    </location>
</feature>
<comment type="caution">
    <text evidence="11">The sequence shown here is derived from an EMBL/GenBank/DDBJ whole genome shotgun (WGS) entry which is preliminary data.</text>
</comment>
<dbReference type="PANTHER" id="PTHR43394:SF1">
    <property type="entry name" value="ATP-BINDING CASSETTE SUB-FAMILY B MEMBER 10, MITOCHONDRIAL"/>
    <property type="match status" value="1"/>
</dbReference>
<evidence type="ECO:0000256" key="4">
    <source>
        <dbReference type="ARBA" id="ARBA00022741"/>
    </source>
</evidence>
<dbReference type="RefSeq" id="WP_320229090.1">
    <property type="nucleotide sequence ID" value="NZ_JAVIJB010000037.1"/>
</dbReference>
<feature type="transmembrane region" description="Helical" evidence="8">
    <location>
        <begin position="62"/>
        <end position="83"/>
    </location>
</feature>
<evidence type="ECO:0000256" key="7">
    <source>
        <dbReference type="ARBA" id="ARBA00023136"/>
    </source>
</evidence>
<dbReference type="Proteomes" id="UP001271249">
    <property type="component" value="Unassembled WGS sequence"/>
</dbReference>
<dbReference type="InterPro" id="IPR003439">
    <property type="entry name" value="ABC_transporter-like_ATP-bd"/>
</dbReference>
<dbReference type="InterPro" id="IPR011527">
    <property type="entry name" value="ABC1_TM_dom"/>
</dbReference>
<feature type="transmembrane region" description="Helical" evidence="8">
    <location>
        <begin position="170"/>
        <end position="188"/>
    </location>
</feature>
<accession>A0ABU4ZBD3</accession>
<dbReference type="EMBL" id="JAVIJC010000037">
    <property type="protein sequence ID" value="MDX8495309.1"/>
    <property type="molecule type" value="Genomic_DNA"/>
</dbReference>
<dbReference type="SMART" id="SM00382">
    <property type="entry name" value="AAA"/>
    <property type="match status" value="1"/>
</dbReference>
<evidence type="ECO:0000256" key="1">
    <source>
        <dbReference type="ARBA" id="ARBA00004651"/>
    </source>
</evidence>
<evidence type="ECO:0000256" key="5">
    <source>
        <dbReference type="ARBA" id="ARBA00022840"/>
    </source>
</evidence>
<evidence type="ECO:0000313" key="12">
    <source>
        <dbReference type="Proteomes" id="UP001271249"/>
    </source>
</evidence>
<gene>
    <name evidence="11" type="ORF">RFN29_27500</name>
</gene>
<dbReference type="Pfam" id="PF00005">
    <property type="entry name" value="ABC_tran"/>
    <property type="match status" value="1"/>
</dbReference>
<dbReference type="SUPFAM" id="SSF90123">
    <property type="entry name" value="ABC transporter transmembrane region"/>
    <property type="match status" value="1"/>
</dbReference>
<evidence type="ECO:0000259" key="9">
    <source>
        <dbReference type="PROSITE" id="PS50893"/>
    </source>
</evidence>
<comment type="subcellular location">
    <subcellularLocation>
        <location evidence="1">Cell membrane</location>
        <topology evidence="1">Multi-pass membrane protein</topology>
    </subcellularLocation>
</comment>
<dbReference type="Gene3D" id="3.40.50.300">
    <property type="entry name" value="P-loop containing nucleotide triphosphate hydrolases"/>
    <property type="match status" value="1"/>
</dbReference>
<feature type="domain" description="ABC transporter" evidence="9">
    <location>
        <begin position="346"/>
        <end position="570"/>
    </location>
</feature>
<evidence type="ECO:0000256" key="8">
    <source>
        <dbReference type="SAM" id="Phobius"/>
    </source>
</evidence>
<dbReference type="InterPro" id="IPR027417">
    <property type="entry name" value="P-loop_NTPase"/>
</dbReference>
<dbReference type="InterPro" id="IPR036640">
    <property type="entry name" value="ABC1_TM_sf"/>
</dbReference>
<dbReference type="Gene3D" id="1.20.1560.10">
    <property type="entry name" value="ABC transporter type 1, transmembrane domain"/>
    <property type="match status" value="1"/>
</dbReference>
<feature type="transmembrane region" description="Helical" evidence="8">
    <location>
        <begin position="139"/>
        <end position="164"/>
    </location>
</feature>
<evidence type="ECO:0000256" key="2">
    <source>
        <dbReference type="ARBA" id="ARBA00005417"/>
    </source>
</evidence>
<keyword evidence="5 11" id="KW-0067">ATP-binding</keyword>
<comment type="similarity">
    <text evidence="2">Belongs to the ABC transporter superfamily.</text>
</comment>